<dbReference type="GO" id="GO:0003700">
    <property type="term" value="F:DNA-binding transcription factor activity"/>
    <property type="evidence" value="ECO:0007669"/>
    <property type="project" value="InterPro"/>
</dbReference>
<dbReference type="PANTHER" id="PTHR43280">
    <property type="entry name" value="ARAC-FAMILY TRANSCRIPTIONAL REGULATOR"/>
    <property type="match status" value="1"/>
</dbReference>
<dbReference type="Proteomes" id="UP000244937">
    <property type="component" value="Chromosome"/>
</dbReference>
<evidence type="ECO:0000256" key="2">
    <source>
        <dbReference type="ARBA" id="ARBA00023125"/>
    </source>
</evidence>
<dbReference type="OrthoDB" id="629929at2"/>
<accession>A0A2S1SLH9</accession>
<dbReference type="PRINTS" id="PR00032">
    <property type="entry name" value="HTHARAC"/>
</dbReference>
<dbReference type="KEGG" id="fpal:HYN49_08865"/>
<protein>
    <submittedName>
        <fullName evidence="5">AraC family transcriptional regulator</fullName>
    </submittedName>
</protein>
<keyword evidence="6" id="KW-1185">Reference proteome</keyword>
<evidence type="ECO:0000313" key="6">
    <source>
        <dbReference type="Proteomes" id="UP000244937"/>
    </source>
</evidence>
<dbReference type="PANTHER" id="PTHR43280:SF32">
    <property type="entry name" value="TRANSCRIPTIONAL REGULATORY PROTEIN"/>
    <property type="match status" value="1"/>
</dbReference>
<reference evidence="5 6" key="1">
    <citation type="submission" date="2018-05" db="EMBL/GenBank/DDBJ databases">
        <title>Genome sequencing of Flavobacterium sp. HYN0049.</title>
        <authorList>
            <person name="Yi H."/>
            <person name="Baek C."/>
        </authorList>
    </citation>
    <scope>NUCLEOTIDE SEQUENCE [LARGE SCALE GENOMIC DNA]</scope>
    <source>
        <strain evidence="5 6">HYN0049</strain>
    </source>
</reference>
<dbReference type="SMART" id="SM00342">
    <property type="entry name" value="HTH_ARAC"/>
    <property type="match status" value="1"/>
</dbReference>
<gene>
    <name evidence="5" type="ORF">HYN49_08865</name>
</gene>
<name>A0A2S1SLH9_9FLAO</name>
<evidence type="ECO:0000259" key="4">
    <source>
        <dbReference type="PROSITE" id="PS01124"/>
    </source>
</evidence>
<sequence length="299" mass="34712">METTVTLEDFYHNTLSMPEQHRKGFGHFNVFRSEDCFSDGRMIVRYSRREFYKISLIRGNYRYHYADKSFDVSGSTLIFHNPHVPYTWELLSGEISGHFCIFTESFFTERFKGNPADIPMFSPSGKPAYALSEEEDAEVTAIFLKMKSEIDSEYAFKYDLLSTYMMELVHFALKRQPTETIYKHPDANSRITSVFMELLERQFPIESISQRFSLRSAKDFAGQLSIHVNHLNRAVKNTTGKTTTNLIAERLANEAKALLKHTNWNISEIGYTLGFDEASHFNNFFRKQTTLTPSSFRNV</sequence>
<dbReference type="PROSITE" id="PS01124">
    <property type="entry name" value="HTH_ARAC_FAMILY_2"/>
    <property type="match status" value="1"/>
</dbReference>
<dbReference type="Gene3D" id="1.10.10.60">
    <property type="entry name" value="Homeodomain-like"/>
    <property type="match status" value="1"/>
</dbReference>
<evidence type="ECO:0000256" key="3">
    <source>
        <dbReference type="ARBA" id="ARBA00023163"/>
    </source>
</evidence>
<evidence type="ECO:0000313" key="5">
    <source>
        <dbReference type="EMBL" id="AWI27240.1"/>
    </source>
</evidence>
<feature type="domain" description="HTH araC/xylS-type" evidence="4">
    <location>
        <begin position="189"/>
        <end position="299"/>
    </location>
</feature>
<organism evidence="5 6">
    <name type="scientific">Flavobacterium pallidum</name>
    <dbReference type="NCBI Taxonomy" id="2172098"/>
    <lineage>
        <taxon>Bacteria</taxon>
        <taxon>Pseudomonadati</taxon>
        <taxon>Bacteroidota</taxon>
        <taxon>Flavobacteriia</taxon>
        <taxon>Flavobacteriales</taxon>
        <taxon>Flavobacteriaceae</taxon>
        <taxon>Flavobacterium</taxon>
    </lineage>
</organism>
<dbReference type="SUPFAM" id="SSF46689">
    <property type="entry name" value="Homeodomain-like"/>
    <property type="match status" value="1"/>
</dbReference>
<dbReference type="AlphaFoldDB" id="A0A2S1SLH9"/>
<evidence type="ECO:0000256" key="1">
    <source>
        <dbReference type="ARBA" id="ARBA00023015"/>
    </source>
</evidence>
<keyword evidence="3" id="KW-0804">Transcription</keyword>
<keyword evidence="1" id="KW-0805">Transcription regulation</keyword>
<dbReference type="InterPro" id="IPR018060">
    <property type="entry name" value="HTH_AraC"/>
</dbReference>
<dbReference type="GO" id="GO:0043565">
    <property type="term" value="F:sequence-specific DNA binding"/>
    <property type="evidence" value="ECO:0007669"/>
    <property type="project" value="InterPro"/>
</dbReference>
<keyword evidence="2" id="KW-0238">DNA-binding</keyword>
<dbReference type="Pfam" id="PF12833">
    <property type="entry name" value="HTH_18"/>
    <property type="match status" value="1"/>
</dbReference>
<dbReference type="RefSeq" id="WP_108905008.1">
    <property type="nucleotide sequence ID" value="NZ_CP029187.1"/>
</dbReference>
<proteinExistence type="predicted"/>
<dbReference type="InterPro" id="IPR020449">
    <property type="entry name" value="Tscrpt_reg_AraC-type_HTH"/>
</dbReference>
<dbReference type="InterPro" id="IPR009057">
    <property type="entry name" value="Homeodomain-like_sf"/>
</dbReference>
<dbReference type="EMBL" id="CP029187">
    <property type="protein sequence ID" value="AWI27240.1"/>
    <property type="molecule type" value="Genomic_DNA"/>
</dbReference>